<dbReference type="EMBL" id="CM047749">
    <property type="protein sequence ID" value="KAJ0011480.1"/>
    <property type="molecule type" value="Genomic_DNA"/>
</dbReference>
<proteinExistence type="predicted"/>
<evidence type="ECO:0000313" key="1">
    <source>
        <dbReference type="EMBL" id="KAJ0011480.1"/>
    </source>
</evidence>
<comment type="caution">
    <text evidence="1">The sequence shown here is derived from an EMBL/GenBank/DDBJ whole genome shotgun (WGS) entry which is preliminary data.</text>
</comment>
<dbReference type="Proteomes" id="UP001163603">
    <property type="component" value="Chromosome 14"/>
</dbReference>
<sequence length="478" mass="54041">MDLLTSTSAGVIVVVDANRNKKNVDALDWVINHFVRPRDKLLLLGVLQDFGKKNYSCFPIISNMGISGIWEKLEFSSGHGEVNPRELGAKLERKRVQYQNNLEKFHRQCRRKEVKLEVKLAAGYCPGKITVDEAQNSNTRWIVLDSHFEKYQGFIRGHVGCNVAIMKGKDFATLMPSKFPLITTLAYPPNYYEGTNQEVATNDQPGSHDKNPEQEPNSSAQQPAATPHWYPLSWRSGFPRAFSLREVEEITDGFGEENLLKKSENLNVYEGIFQETPVVIESFQEDDDRFWTVLMILSRVRHRNIMNLVGYCCTGSSRFIISDFPCLGTLASNLNDDELARKLTWKARWYIAIEIGGSLRYLHEECGDGPIVHQSVCSGHIVFSHGCSAMLCNFLAAKWLNLQESPAETENSEKDEKLYIDVRDYGMFLLELITGQIAEENKGQSLVDWAVPLIKDGNLEQVLAVVRGDRLAISKCSP</sequence>
<gene>
    <name evidence="1" type="ORF">Pint_33501</name>
</gene>
<keyword evidence="2" id="KW-1185">Reference proteome</keyword>
<organism evidence="1 2">
    <name type="scientific">Pistacia integerrima</name>
    <dbReference type="NCBI Taxonomy" id="434235"/>
    <lineage>
        <taxon>Eukaryota</taxon>
        <taxon>Viridiplantae</taxon>
        <taxon>Streptophyta</taxon>
        <taxon>Embryophyta</taxon>
        <taxon>Tracheophyta</taxon>
        <taxon>Spermatophyta</taxon>
        <taxon>Magnoliopsida</taxon>
        <taxon>eudicotyledons</taxon>
        <taxon>Gunneridae</taxon>
        <taxon>Pentapetalae</taxon>
        <taxon>rosids</taxon>
        <taxon>malvids</taxon>
        <taxon>Sapindales</taxon>
        <taxon>Anacardiaceae</taxon>
        <taxon>Pistacia</taxon>
    </lineage>
</organism>
<reference evidence="2" key="1">
    <citation type="journal article" date="2023" name="G3 (Bethesda)">
        <title>Genome assembly and association tests identify interacting loci associated with vigor, precocity, and sex in interspecific pistachio rootstocks.</title>
        <authorList>
            <person name="Palmer W."/>
            <person name="Jacygrad E."/>
            <person name="Sagayaradj S."/>
            <person name="Cavanaugh K."/>
            <person name="Han R."/>
            <person name="Bertier L."/>
            <person name="Beede B."/>
            <person name="Kafkas S."/>
            <person name="Golino D."/>
            <person name="Preece J."/>
            <person name="Michelmore R."/>
        </authorList>
    </citation>
    <scope>NUCLEOTIDE SEQUENCE [LARGE SCALE GENOMIC DNA]</scope>
</reference>
<protein>
    <submittedName>
        <fullName evidence="1">Uncharacterized protein</fullName>
    </submittedName>
</protein>
<name>A0ACC0X8T9_9ROSI</name>
<accession>A0ACC0X8T9</accession>
<evidence type="ECO:0000313" key="2">
    <source>
        <dbReference type="Proteomes" id="UP001163603"/>
    </source>
</evidence>